<evidence type="ECO:0000313" key="1">
    <source>
        <dbReference type="EMBL" id="WNG49179.1"/>
    </source>
</evidence>
<keyword evidence="2" id="KW-1185">Reference proteome</keyword>
<reference evidence="1 2" key="1">
    <citation type="submission" date="2019-08" db="EMBL/GenBank/DDBJ databases">
        <title>Archangium and Cystobacter genomes.</title>
        <authorList>
            <person name="Chen I.-C.K."/>
            <person name="Wielgoss S."/>
        </authorList>
    </citation>
    <scope>NUCLEOTIDE SEQUENCE [LARGE SCALE GENOMIC DNA]</scope>
    <source>
        <strain evidence="1 2">Cbm 6</strain>
    </source>
</reference>
<evidence type="ECO:0000313" key="2">
    <source>
        <dbReference type="Proteomes" id="UP001611383"/>
    </source>
</evidence>
<proteinExistence type="predicted"/>
<accession>A0ABY9X198</accession>
<organism evidence="1 2">
    <name type="scientific">Archangium minus</name>
    <dbReference type="NCBI Taxonomy" id="83450"/>
    <lineage>
        <taxon>Bacteria</taxon>
        <taxon>Pseudomonadati</taxon>
        <taxon>Myxococcota</taxon>
        <taxon>Myxococcia</taxon>
        <taxon>Myxococcales</taxon>
        <taxon>Cystobacterineae</taxon>
        <taxon>Archangiaceae</taxon>
        <taxon>Archangium</taxon>
    </lineage>
</organism>
<name>A0ABY9X198_9BACT</name>
<dbReference type="Proteomes" id="UP001611383">
    <property type="component" value="Chromosome"/>
</dbReference>
<sequence length="67" mass="7549">MTMFLTPRLRKLMGLPEPEDPHRPLPPGPPRCCDKAQPDMCFCDAPGWRCPDHGNRRAPCIPGNTHD</sequence>
<protein>
    <submittedName>
        <fullName evidence="1">Uncharacterized protein</fullName>
    </submittedName>
</protein>
<gene>
    <name evidence="1" type="ORF">F0U60_37490</name>
</gene>
<dbReference type="EMBL" id="CP043494">
    <property type="protein sequence ID" value="WNG49179.1"/>
    <property type="molecule type" value="Genomic_DNA"/>
</dbReference>